<feature type="domain" description="VWFD" evidence="1">
    <location>
        <begin position="1"/>
        <end position="73"/>
    </location>
</feature>
<dbReference type="OrthoDB" id="6059212at2759"/>
<dbReference type="AlphaFoldDB" id="A0A7J7KHW3"/>
<gene>
    <name evidence="2" type="ORF">EB796_004200</name>
</gene>
<keyword evidence="3" id="KW-1185">Reference proteome</keyword>
<name>A0A7J7KHW3_BUGNE</name>
<protein>
    <recommendedName>
        <fullName evidence="1">VWFD domain-containing protein</fullName>
    </recommendedName>
</protein>
<evidence type="ECO:0000313" key="2">
    <source>
        <dbReference type="EMBL" id="KAF6037501.1"/>
    </source>
</evidence>
<organism evidence="2 3">
    <name type="scientific">Bugula neritina</name>
    <name type="common">Brown bryozoan</name>
    <name type="synonym">Sertularia neritina</name>
    <dbReference type="NCBI Taxonomy" id="10212"/>
    <lineage>
        <taxon>Eukaryota</taxon>
        <taxon>Metazoa</taxon>
        <taxon>Spiralia</taxon>
        <taxon>Lophotrochozoa</taxon>
        <taxon>Bryozoa</taxon>
        <taxon>Gymnolaemata</taxon>
        <taxon>Cheilostomatida</taxon>
        <taxon>Flustrina</taxon>
        <taxon>Buguloidea</taxon>
        <taxon>Bugulidae</taxon>
        <taxon>Bugula</taxon>
    </lineage>
</organism>
<comment type="caution">
    <text evidence="2">The sequence shown here is derived from an EMBL/GenBank/DDBJ whole genome shotgun (WGS) entry which is preliminary data.</text>
</comment>
<dbReference type="PROSITE" id="PS51233">
    <property type="entry name" value="VWFD"/>
    <property type="match status" value="1"/>
</dbReference>
<reference evidence="2" key="1">
    <citation type="submission" date="2020-06" db="EMBL/GenBank/DDBJ databases">
        <title>Draft genome of Bugula neritina, a colonial animal packing powerful symbionts and potential medicines.</title>
        <authorList>
            <person name="Rayko M."/>
        </authorList>
    </citation>
    <scope>NUCLEOTIDE SEQUENCE [LARGE SCALE GENOMIC DNA]</scope>
    <source>
        <strain evidence="2">Kwan_BN1</strain>
    </source>
</reference>
<evidence type="ECO:0000259" key="1">
    <source>
        <dbReference type="PROSITE" id="PS51233"/>
    </source>
</evidence>
<dbReference type="Pfam" id="PF00094">
    <property type="entry name" value="VWD"/>
    <property type="match status" value="1"/>
</dbReference>
<proteinExistence type="predicted"/>
<dbReference type="InterPro" id="IPR001846">
    <property type="entry name" value="VWF_type-D"/>
</dbReference>
<dbReference type="Proteomes" id="UP000593567">
    <property type="component" value="Unassembled WGS sequence"/>
</dbReference>
<sequence>MKLGIEIQYSGGHIFEMKVRPSYQSNICGLCGNYNLDPADDFTTGPSVLGQMPPTPLLAMSISGATPGGQMTLTATWTVIQQAVCKLPIR</sequence>
<accession>A0A7J7KHW3</accession>
<evidence type="ECO:0000313" key="3">
    <source>
        <dbReference type="Proteomes" id="UP000593567"/>
    </source>
</evidence>
<dbReference type="EMBL" id="VXIV02000560">
    <property type="protein sequence ID" value="KAF6037501.1"/>
    <property type="molecule type" value="Genomic_DNA"/>
</dbReference>